<gene>
    <name evidence="2" type="ORF">FGO68_gene15998</name>
</gene>
<feature type="region of interest" description="Disordered" evidence="1">
    <location>
        <begin position="159"/>
        <end position="210"/>
    </location>
</feature>
<evidence type="ECO:0000313" key="3">
    <source>
        <dbReference type="Proteomes" id="UP000785679"/>
    </source>
</evidence>
<comment type="caution">
    <text evidence="2">The sequence shown here is derived from an EMBL/GenBank/DDBJ whole genome shotgun (WGS) entry which is preliminary data.</text>
</comment>
<proteinExistence type="predicted"/>
<organism evidence="2 3">
    <name type="scientific">Halteria grandinella</name>
    <dbReference type="NCBI Taxonomy" id="5974"/>
    <lineage>
        <taxon>Eukaryota</taxon>
        <taxon>Sar</taxon>
        <taxon>Alveolata</taxon>
        <taxon>Ciliophora</taxon>
        <taxon>Intramacronucleata</taxon>
        <taxon>Spirotrichea</taxon>
        <taxon>Stichotrichia</taxon>
        <taxon>Sporadotrichida</taxon>
        <taxon>Halteriidae</taxon>
        <taxon>Halteria</taxon>
    </lineage>
</organism>
<dbReference type="AlphaFoldDB" id="A0A8J8NDF9"/>
<accession>A0A8J8NDF9</accession>
<reference evidence="2" key="1">
    <citation type="submission" date="2019-06" db="EMBL/GenBank/DDBJ databases">
        <authorList>
            <person name="Zheng W."/>
        </authorList>
    </citation>
    <scope>NUCLEOTIDE SEQUENCE</scope>
    <source>
        <strain evidence="2">QDHG01</strain>
    </source>
</reference>
<sequence length="400" mass="45844">MQINAAANFNQGGHDIQAHYQTVSSLYPQTLTVPLSEQVYQHSKFADLDHAQREHKMQHPRITQIQSGLIAQTTNVQNFSTSQYSHQIPANPYNIAQFPSSNYPESNQFKSYLGNQSDTMCSNQRDSYPYYSNYNTHQMRLMPPAISGQPLSLINSNNYAHQFGSSQNPISHQETNKKQNGQATASSYTNPYSHFQQPYQQGPRAPSQLHDPKCLAASQIHPQAPLHANPQQQAQKQDIQRGLNDSRYHYYQHHQPQVSEQHCHLMPTFQNSVWVENGGTNQLHYCSEQTSQDQRRYRFHDNSMKHFDDVSKSSQMHHEERLPSRCDNMMMVLAATGGDQFNQANQVHCANSYKTIQRSQNEGFAQYVATPNKIQSQKINAALSMQQVMNHYQTDYQPPQ</sequence>
<dbReference type="Proteomes" id="UP000785679">
    <property type="component" value="Unassembled WGS sequence"/>
</dbReference>
<evidence type="ECO:0000313" key="2">
    <source>
        <dbReference type="EMBL" id="TNV72953.1"/>
    </source>
</evidence>
<keyword evidence="3" id="KW-1185">Reference proteome</keyword>
<dbReference type="EMBL" id="RRYP01020348">
    <property type="protein sequence ID" value="TNV72953.1"/>
    <property type="molecule type" value="Genomic_DNA"/>
</dbReference>
<evidence type="ECO:0000256" key="1">
    <source>
        <dbReference type="SAM" id="MobiDB-lite"/>
    </source>
</evidence>
<feature type="compositionally biased region" description="Polar residues" evidence="1">
    <location>
        <begin position="159"/>
        <end position="200"/>
    </location>
</feature>
<name>A0A8J8NDF9_HALGN</name>
<protein>
    <submittedName>
        <fullName evidence="2">Uncharacterized protein</fullName>
    </submittedName>
</protein>